<dbReference type="VEuPathDB" id="VectorBase:PPAI004550"/>
<proteinExistence type="predicted"/>
<name>A0A1B0DA45_PHLPP</name>
<dbReference type="EnsemblMetazoa" id="PPAI004550-RA">
    <property type="protein sequence ID" value="PPAI004550-PA"/>
    <property type="gene ID" value="PPAI004550"/>
</dbReference>
<dbReference type="InterPro" id="IPR039494">
    <property type="entry name" value="F8A"/>
</dbReference>
<dbReference type="VEuPathDB" id="VectorBase:PPAPM1_004777"/>
<organism evidence="1 2">
    <name type="scientific">Phlebotomus papatasi</name>
    <name type="common">Sandfly</name>
    <dbReference type="NCBI Taxonomy" id="29031"/>
    <lineage>
        <taxon>Eukaryota</taxon>
        <taxon>Metazoa</taxon>
        <taxon>Ecdysozoa</taxon>
        <taxon>Arthropoda</taxon>
        <taxon>Hexapoda</taxon>
        <taxon>Insecta</taxon>
        <taxon>Pterygota</taxon>
        <taxon>Neoptera</taxon>
        <taxon>Endopterygota</taxon>
        <taxon>Diptera</taxon>
        <taxon>Nematocera</taxon>
        <taxon>Psychodoidea</taxon>
        <taxon>Psychodidae</taxon>
        <taxon>Phlebotomus</taxon>
        <taxon>Phlebotomus</taxon>
    </lineage>
</organism>
<reference evidence="1" key="1">
    <citation type="submission" date="2022-08" db="UniProtKB">
        <authorList>
            <consortium name="EnsemblMetazoa"/>
        </authorList>
    </citation>
    <scope>IDENTIFICATION</scope>
    <source>
        <strain evidence="1">Israel</strain>
    </source>
</reference>
<evidence type="ECO:0000313" key="1">
    <source>
        <dbReference type="EnsemblMetazoa" id="PPAI004550-PA"/>
    </source>
</evidence>
<dbReference type="AlphaFoldDB" id="A0A1B0DA45"/>
<dbReference type="EMBL" id="AJVK01028818">
    <property type="status" value="NOT_ANNOTATED_CDS"/>
    <property type="molecule type" value="Genomic_DNA"/>
</dbReference>
<accession>A0A1B0DA45</accession>
<evidence type="ECO:0000313" key="2">
    <source>
        <dbReference type="Proteomes" id="UP000092462"/>
    </source>
</evidence>
<dbReference type="EMBL" id="AJVK01028817">
    <property type="status" value="NOT_ANNOTATED_CDS"/>
    <property type="molecule type" value="Genomic_DNA"/>
</dbReference>
<keyword evidence="2" id="KW-1185">Reference proteome</keyword>
<protein>
    <submittedName>
        <fullName evidence="1">Uncharacterized protein</fullName>
    </submittedName>
</protein>
<dbReference type="PANTHER" id="PTHR16797:SF4">
    <property type="entry name" value="40-KDA HUNTINGTIN-ASSOCIATED PROTEIN"/>
    <property type="match status" value="1"/>
</dbReference>
<dbReference type="Proteomes" id="UP000092462">
    <property type="component" value="Unassembled WGS sequence"/>
</dbReference>
<dbReference type="GO" id="GO:0099518">
    <property type="term" value="P:vesicle cytoskeletal trafficking"/>
    <property type="evidence" value="ECO:0007669"/>
    <property type="project" value="TreeGrafter"/>
</dbReference>
<dbReference type="PANTHER" id="PTHR16797">
    <property type="entry name" value="FACTOR VIII-ASSOCIATED GENE 1"/>
    <property type="match status" value="1"/>
</dbReference>
<sequence length="342" mass="38206">MSTNFPDDLLQQYKSLSKKLKKAEKAVFKPARRMSTNFPDDLLQQYKSLSTKLKKAEKAVFKRFGPNLLEVSEEFASLAGSFQEAFLPEYAALCWLGVAKCEGLIGNGVTEVDALLRSAKAFLVAHERQEELHVLSNAGEHVEGALRCYNQALGRLSEDSAMKAAIIREIKKIKPNAENTSNFNSPSHRIFDLETSAGESIRSGDFVAALEKLTEICDDIGERRVEAFYGSVIHRTEISRLLLLLLLELPPSRQSPSHIKLLERYTSTDSSWSDPENLPQGMDPELFLHLQGLAVACQTKDIDAIRASRNDISNFRAISPEQFLLLGRILEKFEDSANVCKS</sequence>
<dbReference type="GO" id="GO:0005769">
    <property type="term" value="C:early endosome"/>
    <property type="evidence" value="ECO:0007669"/>
    <property type="project" value="TreeGrafter"/>
</dbReference>